<evidence type="ECO:0000313" key="3">
    <source>
        <dbReference type="Proteomes" id="UP001283341"/>
    </source>
</evidence>
<accession>A0AAE0IKI6</accession>
<reference evidence="2" key="1">
    <citation type="journal article" date="2023" name="Mol. Phylogenet. Evol.">
        <title>Genome-scale phylogeny and comparative genomics of the fungal order Sordariales.</title>
        <authorList>
            <person name="Hensen N."/>
            <person name="Bonometti L."/>
            <person name="Westerberg I."/>
            <person name="Brannstrom I.O."/>
            <person name="Guillou S."/>
            <person name="Cros-Aarteil S."/>
            <person name="Calhoun S."/>
            <person name="Haridas S."/>
            <person name="Kuo A."/>
            <person name="Mondo S."/>
            <person name="Pangilinan J."/>
            <person name="Riley R."/>
            <person name="LaButti K."/>
            <person name="Andreopoulos B."/>
            <person name="Lipzen A."/>
            <person name="Chen C."/>
            <person name="Yan M."/>
            <person name="Daum C."/>
            <person name="Ng V."/>
            <person name="Clum A."/>
            <person name="Steindorff A."/>
            <person name="Ohm R.A."/>
            <person name="Martin F."/>
            <person name="Silar P."/>
            <person name="Natvig D.O."/>
            <person name="Lalanne C."/>
            <person name="Gautier V."/>
            <person name="Ament-Velasquez S.L."/>
            <person name="Kruys A."/>
            <person name="Hutchinson M.I."/>
            <person name="Powell A.J."/>
            <person name="Barry K."/>
            <person name="Miller A.N."/>
            <person name="Grigoriev I.V."/>
            <person name="Debuchy R."/>
            <person name="Gladieux P."/>
            <person name="Hiltunen Thoren M."/>
            <person name="Johannesson H."/>
        </authorList>
    </citation>
    <scope>NUCLEOTIDE SEQUENCE</scope>
    <source>
        <strain evidence="2">CBS 118394</strain>
    </source>
</reference>
<sequence>MSISTGRTVFTFLNTIGTPDLSRADVMRVRGHVTRMNFASRRRRIAQARSVSSQNHTRNEEQAIIVPKQPPPNAPPADLLRQLATPPKDKRQYTELFSSYWSFVFLYGVKETPAVPTRRPGSTSSRRMPHWPSPLVATGIRSWSPDLGCQEEAAVHAYKAVNLVIRRIRTETAHTDAVIGAVFHMAIGERLMHNDLAWEIHLGGLAELIVVRLARGQVHLPSMLANFLI</sequence>
<dbReference type="AlphaFoldDB" id="A0AAE0IKI6"/>
<evidence type="ECO:0000256" key="1">
    <source>
        <dbReference type="SAM" id="MobiDB-lite"/>
    </source>
</evidence>
<comment type="caution">
    <text evidence="2">The sequence shown here is derived from an EMBL/GenBank/DDBJ whole genome shotgun (WGS) entry which is preliminary data.</text>
</comment>
<dbReference type="EMBL" id="JAUEDM010000002">
    <property type="protein sequence ID" value="KAK3326848.1"/>
    <property type="molecule type" value="Genomic_DNA"/>
</dbReference>
<protein>
    <submittedName>
        <fullName evidence="2">Uncharacterized protein</fullName>
    </submittedName>
</protein>
<evidence type="ECO:0000313" key="2">
    <source>
        <dbReference type="EMBL" id="KAK3326848.1"/>
    </source>
</evidence>
<reference evidence="2" key="2">
    <citation type="submission" date="2023-06" db="EMBL/GenBank/DDBJ databases">
        <authorList>
            <consortium name="Lawrence Berkeley National Laboratory"/>
            <person name="Haridas S."/>
            <person name="Hensen N."/>
            <person name="Bonometti L."/>
            <person name="Westerberg I."/>
            <person name="Brannstrom I.O."/>
            <person name="Guillou S."/>
            <person name="Cros-Aarteil S."/>
            <person name="Calhoun S."/>
            <person name="Kuo A."/>
            <person name="Mondo S."/>
            <person name="Pangilinan J."/>
            <person name="Riley R."/>
            <person name="Labutti K."/>
            <person name="Andreopoulos B."/>
            <person name="Lipzen A."/>
            <person name="Chen C."/>
            <person name="Yanf M."/>
            <person name="Daum C."/>
            <person name="Ng V."/>
            <person name="Clum A."/>
            <person name="Steindorff A."/>
            <person name="Ohm R."/>
            <person name="Martin F."/>
            <person name="Silar P."/>
            <person name="Natvig D."/>
            <person name="Lalanne C."/>
            <person name="Gautier V."/>
            <person name="Ament-Velasquez S.L."/>
            <person name="Kruys A."/>
            <person name="Hutchinson M.I."/>
            <person name="Powell A.J."/>
            <person name="Barry K."/>
            <person name="Miller A.N."/>
            <person name="Grigoriev I.V."/>
            <person name="Debuchy R."/>
            <person name="Gladieux P."/>
            <person name="Thoren M.H."/>
            <person name="Johannesson H."/>
        </authorList>
    </citation>
    <scope>NUCLEOTIDE SEQUENCE</scope>
    <source>
        <strain evidence="2">CBS 118394</strain>
    </source>
</reference>
<feature type="region of interest" description="Disordered" evidence="1">
    <location>
        <begin position="45"/>
        <end position="77"/>
    </location>
</feature>
<organism evidence="2 3">
    <name type="scientific">Apodospora peruviana</name>
    <dbReference type="NCBI Taxonomy" id="516989"/>
    <lineage>
        <taxon>Eukaryota</taxon>
        <taxon>Fungi</taxon>
        <taxon>Dikarya</taxon>
        <taxon>Ascomycota</taxon>
        <taxon>Pezizomycotina</taxon>
        <taxon>Sordariomycetes</taxon>
        <taxon>Sordariomycetidae</taxon>
        <taxon>Sordariales</taxon>
        <taxon>Lasiosphaeriaceae</taxon>
        <taxon>Apodospora</taxon>
    </lineage>
</organism>
<gene>
    <name evidence="2" type="ORF">B0H66DRAFT_530836</name>
</gene>
<keyword evidence="3" id="KW-1185">Reference proteome</keyword>
<proteinExistence type="predicted"/>
<dbReference type="Proteomes" id="UP001283341">
    <property type="component" value="Unassembled WGS sequence"/>
</dbReference>
<name>A0AAE0IKI6_9PEZI</name>